<dbReference type="EMBL" id="CAADFC020000016">
    <property type="protein sequence ID" value="VIO73126.1"/>
    <property type="molecule type" value="Genomic_DNA"/>
</dbReference>
<feature type="region of interest" description="Disordered" evidence="1">
    <location>
        <begin position="60"/>
        <end position="83"/>
    </location>
</feature>
<sequence>MPIDFNHTIVPARDSKASAKFVTDVLGLSAPRHWGPFQMVTTANGANLDYKDSQADIPRQHYARSSSARMNSMRSSSASGIEN</sequence>
<evidence type="ECO:0000313" key="2">
    <source>
        <dbReference type="EMBL" id="VIO73126.1"/>
    </source>
</evidence>
<feature type="compositionally biased region" description="Low complexity" evidence="1">
    <location>
        <begin position="63"/>
        <end position="83"/>
    </location>
</feature>
<gene>
    <name evidence="2" type="ORF">CI1B_47300</name>
</gene>
<dbReference type="Proteomes" id="UP000328092">
    <property type="component" value="Unassembled WGS sequence"/>
</dbReference>
<evidence type="ECO:0000256" key="1">
    <source>
        <dbReference type="SAM" id="MobiDB-lite"/>
    </source>
</evidence>
<organism evidence="2 3">
    <name type="scientific">Bradyrhizobium ivorense</name>
    <dbReference type="NCBI Taxonomy" id="2511166"/>
    <lineage>
        <taxon>Bacteria</taxon>
        <taxon>Pseudomonadati</taxon>
        <taxon>Pseudomonadota</taxon>
        <taxon>Alphaproteobacteria</taxon>
        <taxon>Hyphomicrobiales</taxon>
        <taxon>Nitrobacteraceae</taxon>
        <taxon>Bradyrhizobium</taxon>
    </lineage>
</organism>
<proteinExistence type="predicted"/>
<comment type="caution">
    <text evidence="2">The sequence shown here is derived from an EMBL/GenBank/DDBJ whole genome shotgun (WGS) entry which is preliminary data.</text>
</comment>
<dbReference type="SUPFAM" id="SSF54593">
    <property type="entry name" value="Glyoxalase/Bleomycin resistance protein/Dihydroxybiphenyl dioxygenase"/>
    <property type="match status" value="1"/>
</dbReference>
<name>A0A508TF78_9BRAD</name>
<evidence type="ECO:0000313" key="3">
    <source>
        <dbReference type="Proteomes" id="UP000328092"/>
    </source>
</evidence>
<dbReference type="RefSeq" id="WP_244626670.1">
    <property type="nucleotide sequence ID" value="NZ_CAADFC020000016.1"/>
</dbReference>
<evidence type="ECO:0008006" key="4">
    <source>
        <dbReference type="Google" id="ProtNLM"/>
    </source>
</evidence>
<keyword evidence="3" id="KW-1185">Reference proteome</keyword>
<dbReference type="InterPro" id="IPR029068">
    <property type="entry name" value="Glyas_Bleomycin-R_OHBP_Dase"/>
</dbReference>
<dbReference type="AlphaFoldDB" id="A0A508TF78"/>
<reference evidence="2" key="1">
    <citation type="submission" date="2019-02" db="EMBL/GenBank/DDBJ databases">
        <authorList>
            <person name="Pothier F.J."/>
        </authorList>
    </citation>
    <scope>NUCLEOTIDE SEQUENCE</scope>
    <source>
        <strain evidence="2">CI-1B</strain>
    </source>
</reference>
<protein>
    <recommendedName>
        <fullName evidence="4">Glyoxalase-like domain-containing protein</fullName>
    </recommendedName>
</protein>
<accession>A0A508TF78</accession>